<evidence type="ECO:0000313" key="2">
    <source>
        <dbReference type="EMBL" id="KAG2192690.1"/>
    </source>
</evidence>
<evidence type="ECO:0000313" key="3">
    <source>
        <dbReference type="Proteomes" id="UP000603453"/>
    </source>
</evidence>
<dbReference type="Proteomes" id="UP000603453">
    <property type="component" value="Unassembled WGS sequence"/>
</dbReference>
<organism evidence="2 3">
    <name type="scientific">Mucor saturninus</name>
    <dbReference type="NCBI Taxonomy" id="64648"/>
    <lineage>
        <taxon>Eukaryota</taxon>
        <taxon>Fungi</taxon>
        <taxon>Fungi incertae sedis</taxon>
        <taxon>Mucoromycota</taxon>
        <taxon>Mucoromycotina</taxon>
        <taxon>Mucoromycetes</taxon>
        <taxon>Mucorales</taxon>
        <taxon>Mucorineae</taxon>
        <taxon>Mucoraceae</taxon>
        <taxon>Mucor</taxon>
    </lineage>
</organism>
<dbReference type="EMBL" id="JAEPRD010000275">
    <property type="protein sequence ID" value="KAG2192690.1"/>
    <property type="molecule type" value="Genomic_DNA"/>
</dbReference>
<dbReference type="AlphaFoldDB" id="A0A8H7QJ72"/>
<feature type="region of interest" description="Disordered" evidence="1">
    <location>
        <begin position="1"/>
        <end position="20"/>
    </location>
</feature>
<feature type="compositionally biased region" description="Polar residues" evidence="1">
    <location>
        <begin position="1"/>
        <end position="10"/>
    </location>
</feature>
<feature type="region of interest" description="Disordered" evidence="1">
    <location>
        <begin position="29"/>
        <end position="65"/>
    </location>
</feature>
<proteinExistence type="predicted"/>
<sequence length="84" mass="9679">MFKNSDSNLPTFDHTKTGTRLQTISTTEIAQSNNRTENNNRVFHKTSNRTKPIANNPAHDSFRRGNRLNQNRFNAATDSVRFKK</sequence>
<accession>A0A8H7QJ72</accession>
<feature type="compositionally biased region" description="Polar residues" evidence="1">
    <location>
        <begin position="29"/>
        <end position="41"/>
    </location>
</feature>
<gene>
    <name evidence="2" type="ORF">INT47_013192</name>
</gene>
<evidence type="ECO:0000256" key="1">
    <source>
        <dbReference type="SAM" id="MobiDB-lite"/>
    </source>
</evidence>
<keyword evidence="3" id="KW-1185">Reference proteome</keyword>
<protein>
    <submittedName>
        <fullName evidence="2">Uncharacterized protein</fullName>
    </submittedName>
</protein>
<reference evidence="2" key="1">
    <citation type="submission" date="2020-12" db="EMBL/GenBank/DDBJ databases">
        <title>Metabolic potential, ecology and presence of endohyphal bacteria is reflected in genomic diversity of Mucoromycotina.</title>
        <authorList>
            <person name="Muszewska A."/>
            <person name="Okrasinska A."/>
            <person name="Steczkiewicz K."/>
            <person name="Drgas O."/>
            <person name="Orlowska M."/>
            <person name="Perlinska-Lenart U."/>
            <person name="Aleksandrzak-Piekarczyk T."/>
            <person name="Szatraj K."/>
            <person name="Zielenkiewicz U."/>
            <person name="Pilsyk S."/>
            <person name="Malc E."/>
            <person name="Mieczkowski P."/>
            <person name="Kruszewska J.S."/>
            <person name="Biernat P."/>
            <person name="Pawlowska J."/>
        </authorList>
    </citation>
    <scope>NUCLEOTIDE SEQUENCE</scope>
    <source>
        <strain evidence="2">WA0000017839</strain>
    </source>
</reference>
<name>A0A8H7QJ72_9FUNG</name>
<comment type="caution">
    <text evidence="2">The sequence shown here is derived from an EMBL/GenBank/DDBJ whole genome shotgun (WGS) entry which is preliminary data.</text>
</comment>